<accession>A0A0K0DBX0</accession>
<organism evidence="1 2">
    <name type="scientific">Angiostrongylus cantonensis</name>
    <name type="common">Rat lungworm</name>
    <dbReference type="NCBI Taxonomy" id="6313"/>
    <lineage>
        <taxon>Eukaryota</taxon>
        <taxon>Metazoa</taxon>
        <taxon>Ecdysozoa</taxon>
        <taxon>Nematoda</taxon>
        <taxon>Chromadorea</taxon>
        <taxon>Rhabditida</taxon>
        <taxon>Rhabditina</taxon>
        <taxon>Rhabditomorpha</taxon>
        <taxon>Strongyloidea</taxon>
        <taxon>Metastrongylidae</taxon>
        <taxon>Angiostrongylus</taxon>
    </lineage>
</organism>
<proteinExistence type="predicted"/>
<reference evidence="1" key="1">
    <citation type="submission" date="2012-09" db="EMBL/GenBank/DDBJ databases">
        <authorList>
            <person name="Martin A.A."/>
        </authorList>
    </citation>
    <scope>NUCLEOTIDE SEQUENCE</scope>
</reference>
<sequence>MEDGFTPWSTSVERIAFIGLAGGTLEKTSVTLDTVWIWSMQQNLCRNPACSAVCTSFNVFDMRNLREELVEYTQEVYRTIVTMIPSVIFIGQDDRALRPPLV</sequence>
<protein>
    <submittedName>
        <fullName evidence="2">TPK_catalytic domain-containing protein</fullName>
    </submittedName>
</protein>
<dbReference type="AlphaFoldDB" id="A0A0K0DBX0"/>
<keyword evidence="1" id="KW-1185">Reference proteome</keyword>
<evidence type="ECO:0000313" key="2">
    <source>
        <dbReference type="WBParaSite" id="ACAC_0000798301-mRNA-1"/>
    </source>
</evidence>
<name>A0A0K0DBX0_ANGCA</name>
<reference evidence="2" key="2">
    <citation type="submission" date="2017-02" db="UniProtKB">
        <authorList>
            <consortium name="WormBaseParasite"/>
        </authorList>
    </citation>
    <scope>IDENTIFICATION</scope>
</reference>
<dbReference type="Proteomes" id="UP000035642">
    <property type="component" value="Unassembled WGS sequence"/>
</dbReference>
<evidence type="ECO:0000313" key="1">
    <source>
        <dbReference type="Proteomes" id="UP000035642"/>
    </source>
</evidence>
<dbReference type="WBParaSite" id="ACAC_0000798301-mRNA-1">
    <property type="protein sequence ID" value="ACAC_0000798301-mRNA-1"/>
    <property type="gene ID" value="ACAC_0000798301"/>
</dbReference>